<protein>
    <submittedName>
        <fullName evidence="4">YCF48-related protein</fullName>
    </submittedName>
</protein>
<accession>A0ABT7YCG7</accession>
<sequence length="339" mass="36618">MARLFILSSFGLIFFLNSNSIYGQSWKEFDTSVKASLRGLSVVSENVVWASGSDGTWLKTLDGGKTWDNGVIEGMDSVDFRSIHAFDAKNAVVASAGQPAVIYRTSDGGKNWDHMMTLSKEAFLDGISFSDSLNGFVFGDPLKGHWMILKTTDAGRSWSHMENPPKVVEGEAGFAASGSSMVSSENLLWIGSGGAESNLWFSGDSGQSWEKFRSPLAQGEPSKGIFSTCFADSDLVVSVGGDYLNPEEADSTLGIFSISKKKWLDTESQLSGYRSGVTYLAQKKLLVAVGPSGSDISMDLGKNWTSFDDKGYHAVMTDRSSEVVWASGSQGRIAKLIQH</sequence>
<dbReference type="Gene3D" id="2.130.10.10">
    <property type="entry name" value="YVTN repeat-like/Quinoprotein amine dehydrogenase"/>
    <property type="match status" value="1"/>
</dbReference>
<dbReference type="InterPro" id="IPR028203">
    <property type="entry name" value="PSII_CF48-like_dom"/>
</dbReference>
<dbReference type="PANTHER" id="PTHR47199:SF2">
    <property type="entry name" value="PHOTOSYSTEM II STABILITY_ASSEMBLY FACTOR HCF136, CHLOROPLASTIC"/>
    <property type="match status" value="1"/>
</dbReference>
<feature type="domain" description="Photosynthesis system II assembly factor Ycf48/Hcf136-like" evidence="3">
    <location>
        <begin position="24"/>
        <end position="115"/>
    </location>
</feature>
<organism evidence="4 5">
    <name type="scientific">Algoriphagus sediminis</name>
    <dbReference type="NCBI Taxonomy" id="3057113"/>
    <lineage>
        <taxon>Bacteria</taxon>
        <taxon>Pseudomonadati</taxon>
        <taxon>Bacteroidota</taxon>
        <taxon>Cytophagia</taxon>
        <taxon>Cytophagales</taxon>
        <taxon>Cyclobacteriaceae</taxon>
        <taxon>Algoriphagus</taxon>
    </lineage>
</organism>
<dbReference type="Pfam" id="PF14870">
    <property type="entry name" value="PSII_BNR"/>
    <property type="match status" value="1"/>
</dbReference>
<dbReference type="PANTHER" id="PTHR47199">
    <property type="entry name" value="PHOTOSYSTEM II STABILITY/ASSEMBLY FACTOR HCF136, CHLOROPLASTIC"/>
    <property type="match status" value="1"/>
</dbReference>
<reference evidence="4" key="1">
    <citation type="submission" date="2023-06" db="EMBL/GenBank/DDBJ databases">
        <title>Robiginitalea aurantiacus sp. nov. and Algoriphagus sediminis sp. nov., isolated from coastal sediment.</title>
        <authorList>
            <person name="Zhou Z.Y."/>
            <person name="An J."/>
            <person name="Jia Y.W."/>
            <person name="Du Z.J."/>
        </authorList>
    </citation>
    <scope>NUCLEOTIDE SEQUENCE</scope>
    <source>
        <strain evidence="4">C2-7</strain>
    </source>
</reference>
<evidence type="ECO:0000259" key="3">
    <source>
        <dbReference type="Pfam" id="PF14870"/>
    </source>
</evidence>
<comment type="caution">
    <text evidence="4">The sequence shown here is derived from an EMBL/GenBank/DDBJ whole genome shotgun (WGS) entry which is preliminary data.</text>
</comment>
<evidence type="ECO:0000256" key="1">
    <source>
        <dbReference type="ARBA" id="ARBA00022531"/>
    </source>
</evidence>
<dbReference type="EMBL" id="JAUEPH010000003">
    <property type="protein sequence ID" value="MDN3204218.1"/>
    <property type="molecule type" value="Genomic_DNA"/>
</dbReference>
<proteinExistence type="predicted"/>
<dbReference type="InterPro" id="IPR015943">
    <property type="entry name" value="WD40/YVTN_repeat-like_dom_sf"/>
</dbReference>
<keyword evidence="1" id="KW-0602">Photosynthesis</keyword>
<evidence type="ECO:0000313" key="4">
    <source>
        <dbReference type="EMBL" id="MDN3204218.1"/>
    </source>
</evidence>
<keyword evidence="5" id="KW-1185">Reference proteome</keyword>
<dbReference type="Proteomes" id="UP001171916">
    <property type="component" value="Unassembled WGS sequence"/>
</dbReference>
<gene>
    <name evidence="4" type="ORF">QVH07_08660</name>
</gene>
<evidence type="ECO:0000313" key="5">
    <source>
        <dbReference type="Proteomes" id="UP001171916"/>
    </source>
</evidence>
<keyword evidence="2" id="KW-0604">Photosystem II</keyword>
<dbReference type="InterPro" id="IPR036278">
    <property type="entry name" value="Sialidase_sf"/>
</dbReference>
<evidence type="ECO:0000256" key="2">
    <source>
        <dbReference type="ARBA" id="ARBA00023276"/>
    </source>
</evidence>
<name>A0ABT7YCG7_9BACT</name>
<dbReference type="SUPFAM" id="SSF50939">
    <property type="entry name" value="Sialidases"/>
    <property type="match status" value="1"/>
</dbReference>
<dbReference type="RefSeq" id="WP_289999769.1">
    <property type="nucleotide sequence ID" value="NZ_JAUEPH010000003.1"/>
</dbReference>